<comment type="caution">
    <text evidence="1">The sequence shown here is derived from an EMBL/GenBank/DDBJ whole genome shotgun (WGS) entry which is preliminary data.</text>
</comment>
<name>A0A0W8E1Z8_9ZZZZ</name>
<sequence>MFGKIEYIGSFIINGLHCTGKFENIYFAIITLSAGSF</sequence>
<proteinExistence type="predicted"/>
<dbReference type="EMBL" id="LNQE01001916">
    <property type="protein sequence ID" value="KUG02638.1"/>
    <property type="molecule type" value="Genomic_DNA"/>
</dbReference>
<accession>A0A0W8E1Z8</accession>
<gene>
    <name evidence="1" type="ORF">ASZ90_020006</name>
</gene>
<reference evidence="1" key="1">
    <citation type="journal article" date="2015" name="Proc. Natl. Acad. Sci. U.S.A.">
        <title>Networks of energetic and metabolic interactions define dynamics in microbial communities.</title>
        <authorList>
            <person name="Embree M."/>
            <person name="Liu J.K."/>
            <person name="Al-Bassam M.M."/>
            <person name="Zengler K."/>
        </authorList>
    </citation>
    <scope>NUCLEOTIDE SEQUENCE</scope>
</reference>
<evidence type="ECO:0000313" key="1">
    <source>
        <dbReference type="EMBL" id="KUG02638.1"/>
    </source>
</evidence>
<dbReference type="AlphaFoldDB" id="A0A0W8E1Z8"/>
<organism evidence="1">
    <name type="scientific">hydrocarbon metagenome</name>
    <dbReference type="NCBI Taxonomy" id="938273"/>
    <lineage>
        <taxon>unclassified sequences</taxon>
        <taxon>metagenomes</taxon>
        <taxon>ecological metagenomes</taxon>
    </lineage>
</organism>
<protein>
    <submittedName>
        <fullName evidence="1">Uncharacterized protein</fullName>
    </submittedName>
</protein>